<reference evidence="1 2" key="1">
    <citation type="submission" date="2024-10" db="EMBL/GenBank/DDBJ databases">
        <authorList>
            <person name="Kim D."/>
        </authorList>
    </citation>
    <scope>NUCLEOTIDE SEQUENCE [LARGE SCALE GENOMIC DNA]</scope>
    <source>
        <strain evidence="1">Taebaek</strain>
    </source>
</reference>
<evidence type="ECO:0000313" key="2">
    <source>
        <dbReference type="Proteomes" id="UP001620645"/>
    </source>
</evidence>
<protein>
    <submittedName>
        <fullName evidence="1">Uncharacterized protein</fullName>
    </submittedName>
</protein>
<organism evidence="1 2">
    <name type="scientific">Heterodera schachtii</name>
    <name type="common">Sugarbeet cyst nematode worm</name>
    <name type="synonym">Tylenchus schachtii</name>
    <dbReference type="NCBI Taxonomy" id="97005"/>
    <lineage>
        <taxon>Eukaryota</taxon>
        <taxon>Metazoa</taxon>
        <taxon>Ecdysozoa</taxon>
        <taxon>Nematoda</taxon>
        <taxon>Chromadorea</taxon>
        <taxon>Rhabditida</taxon>
        <taxon>Tylenchina</taxon>
        <taxon>Tylenchomorpha</taxon>
        <taxon>Tylenchoidea</taxon>
        <taxon>Heteroderidae</taxon>
        <taxon>Heteroderinae</taxon>
        <taxon>Heterodera</taxon>
    </lineage>
</organism>
<dbReference type="AlphaFoldDB" id="A0ABD2JRD8"/>
<keyword evidence="2" id="KW-1185">Reference proteome</keyword>
<name>A0ABD2JRD8_HETSC</name>
<sequence length="111" mass="12340">MEEEHEGQSSPAAETVVEFLAKFDTLTASTADVGSIMNTISMNLFSFLKLTFRIGTLVAGALNISTKYIQTHTVEHCTIGLSSEQISLQAQFVPMLKKIRMQIRSEMEKKI</sequence>
<dbReference type="EMBL" id="JBICCN010000113">
    <property type="protein sequence ID" value="KAL3093039.1"/>
    <property type="molecule type" value="Genomic_DNA"/>
</dbReference>
<proteinExistence type="predicted"/>
<dbReference type="Proteomes" id="UP001620645">
    <property type="component" value="Unassembled WGS sequence"/>
</dbReference>
<evidence type="ECO:0000313" key="1">
    <source>
        <dbReference type="EMBL" id="KAL3093039.1"/>
    </source>
</evidence>
<comment type="caution">
    <text evidence="1">The sequence shown here is derived from an EMBL/GenBank/DDBJ whole genome shotgun (WGS) entry which is preliminary data.</text>
</comment>
<gene>
    <name evidence="1" type="ORF">niasHS_004428</name>
</gene>
<accession>A0ABD2JRD8</accession>